<dbReference type="AlphaFoldDB" id="A0A4Q0PLY8"/>
<proteinExistence type="predicted"/>
<evidence type="ECO:0000313" key="2">
    <source>
        <dbReference type="Proteomes" id="UP000290608"/>
    </source>
</evidence>
<sequence>MTVVKMQTNYFDISFIYALPRMHILLVDP</sequence>
<evidence type="ECO:0000313" key="1">
    <source>
        <dbReference type="EMBL" id="RXG30708.1"/>
    </source>
</evidence>
<name>A0A4Q0PLY8_9FLAO</name>
<dbReference type="EMBL" id="QOVL01000007">
    <property type="protein sequence ID" value="RXG30708.1"/>
    <property type="molecule type" value="Genomic_DNA"/>
</dbReference>
<comment type="caution">
    <text evidence="1">The sequence shown here is derived from an EMBL/GenBank/DDBJ whole genome shotgun (WGS) entry which is preliminary data.</text>
</comment>
<gene>
    <name evidence="1" type="ORF">DSL99_1751</name>
</gene>
<organism evidence="1 2">
    <name type="scientific">Leeuwenhoekiella marinoflava</name>
    <dbReference type="NCBI Taxonomy" id="988"/>
    <lineage>
        <taxon>Bacteria</taxon>
        <taxon>Pseudomonadati</taxon>
        <taxon>Bacteroidota</taxon>
        <taxon>Flavobacteriia</taxon>
        <taxon>Flavobacteriales</taxon>
        <taxon>Flavobacteriaceae</taxon>
        <taxon>Leeuwenhoekiella</taxon>
    </lineage>
</organism>
<dbReference type="Proteomes" id="UP000290608">
    <property type="component" value="Unassembled WGS sequence"/>
</dbReference>
<accession>A0A4Q0PLY8</accession>
<reference evidence="1 2" key="1">
    <citation type="submission" date="2018-07" db="EMBL/GenBank/DDBJ databases">
        <title>Leeuwenhoekiella genomics.</title>
        <authorList>
            <person name="Tahon G."/>
            <person name="Willems A."/>
        </authorList>
    </citation>
    <scope>NUCLEOTIDE SEQUENCE [LARGE SCALE GENOMIC DNA]</scope>
    <source>
        <strain evidence="1 2">LMG 1345</strain>
    </source>
</reference>
<protein>
    <submittedName>
        <fullName evidence="1">Uncharacterized protein</fullName>
    </submittedName>
</protein>